<evidence type="ECO:0000256" key="9">
    <source>
        <dbReference type="PROSITE-ProRule" id="PRU01213"/>
    </source>
</evidence>
<dbReference type="InterPro" id="IPR050334">
    <property type="entry name" value="Molybdenum_import_ModC"/>
</dbReference>
<keyword evidence="8" id="KW-0472">Membrane</keyword>
<name>A0ABV3TEW8_9GAMM</name>
<dbReference type="PROSITE" id="PS51866">
    <property type="entry name" value="MOP"/>
    <property type="match status" value="1"/>
</dbReference>
<dbReference type="PANTHER" id="PTHR43514">
    <property type="entry name" value="ABC TRANSPORTER I FAMILY MEMBER 10"/>
    <property type="match status" value="1"/>
</dbReference>
<dbReference type="InterPro" id="IPR004606">
    <property type="entry name" value="Mop_domain"/>
</dbReference>
<dbReference type="Proteomes" id="UP001556709">
    <property type="component" value="Unassembled WGS sequence"/>
</dbReference>
<gene>
    <name evidence="12" type="primary">modC</name>
    <name evidence="12" type="ORF">V6X73_08945</name>
</gene>
<dbReference type="InterPro" id="IPR008995">
    <property type="entry name" value="Mo/tungstate-bd_C_term_dom"/>
</dbReference>
<keyword evidence="3 9" id="KW-0500">Molybdenum</keyword>
<dbReference type="PROSITE" id="PS00211">
    <property type="entry name" value="ABC_TRANSPORTER_1"/>
    <property type="match status" value="1"/>
</dbReference>
<accession>A0ABV3TEW8</accession>
<dbReference type="PANTHER" id="PTHR43514:SF4">
    <property type="entry name" value="ABC TRANSPORTER I FAMILY MEMBER 10"/>
    <property type="match status" value="1"/>
</dbReference>
<feature type="domain" description="ABC transporter" evidence="10">
    <location>
        <begin position="1"/>
        <end position="232"/>
    </location>
</feature>
<evidence type="ECO:0000256" key="7">
    <source>
        <dbReference type="ARBA" id="ARBA00022967"/>
    </source>
</evidence>
<dbReference type="EMBL" id="JBAKFM010000004">
    <property type="protein sequence ID" value="MEX0469851.1"/>
    <property type="molecule type" value="Genomic_DNA"/>
</dbReference>
<evidence type="ECO:0000256" key="8">
    <source>
        <dbReference type="ARBA" id="ARBA00023136"/>
    </source>
</evidence>
<dbReference type="RefSeq" id="WP_367959588.1">
    <property type="nucleotide sequence ID" value="NZ_JBAKFK010000004.1"/>
</dbReference>
<keyword evidence="1" id="KW-0813">Transport</keyword>
<dbReference type="Gene3D" id="3.40.50.300">
    <property type="entry name" value="P-loop containing nucleotide triphosphate hydrolases"/>
    <property type="match status" value="1"/>
</dbReference>
<dbReference type="InterPro" id="IPR003593">
    <property type="entry name" value="AAA+_ATPase"/>
</dbReference>
<comment type="caution">
    <text evidence="12">The sequence shown here is derived from an EMBL/GenBank/DDBJ whole genome shotgun (WGS) entry which is preliminary data.</text>
</comment>
<dbReference type="SUPFAM" id="SSF50331">
    <property type="entry name" value="MOP-like"/>
    <property type="match status" value="1"/>
</dbReference>
<evidence type="ECO:0000256" key="6">
    <source>
        <dbReference type="ARBA" id="ARBA00022840"/>
    </source>
</evidence>
<evidence type="ECO:0000259" key="10">
    <source>
        <dbReference type="PROSITE" id="PS50893"/>
    </source>
</evidence>
<keyword evidence="6 12" id="KW-0067">ATP-binding</keyword>
<dbReference type="NCBIfam" id="TIGR02142">
    <property type="entry name" value="modC_ABC"/>
    <property type="match status" value="1"/>
</dbReference>
<evidence type="ECO:0000256" key="4">
    <source>
        <dbReference type="ARBA" id="ARBA00022519"/>
    </source>
</evidence>
<feature type="domain" description="Mop" evidence="11">
    <location>
        <begin position="292"/>
        <end position="359"/>
    </location>
</feature>
<dbReference type="Pfam" id="PF00005">
    <property type="entry name" value="ABC_tran"/>
    <property type="match status" value="1"/>
</dbReference>
<evidence type="ECO:0000313" key="13">
    <source>
        <dbReference type="Proteomes" id="UP001556709"/>
    </source>
</evidence>
<keyword evidence="7" id="KW-1278">Translocase</keyword>
<keyword evidence="5" id="KW-0547">Nucleotide-binding</keyword>
<dbReference type="SMART" id="SM00382">
    <property type="entry name" value="AAA"/>
    <property type="match status" value="1"/>
</dbReference>
<evidence type="ECO:0000313" key="12">
    <source>
        <dbReference type="EMBL" id="MEX0469851.1"/>
    </source>
</evidence>
<evidence type="ECO:0000256" key="2">
    <source>
        <dbReference type="ARBA" id="ARBA00022475"/>
    </source>
</evidence>
<dbReference type="PROSITE" id="PS50893">
    <property type="entry name" value="ABC_TRANSPORTER_2"/>
    <property type="match status" value="1"/>
</dbReference>
<dbReference type="SUPFAM" id="SSF52540">
    <property type="entry name" value="P-loop containing nucleoside triphosphate hydrolases"/>
    <property type="match status" value="1"/>
</dbReference>
<dbReference type="InterPro" id="IPR027417">
    <property type="entry name" value="P-loop_NTPase"/>
</dbReference>
<keyword evidence="2" id="KW-1003">Cell membrane</keyword>
<protein>
    <submittedName>
        <fullName evidence="12">Molybdenum ABC transporter ATP-binding protein</fullName>
    </submittedName>
</protein>
<dbReference type="InterPro" id="IPR017871">
    <property type="entry name" value="ABC_transporter-like_CS"/>
</dbReference>
<evidence type="ECO:0000256" key="5">
    <source>
        <dbReference type="ARBA" id="ARBA00022741"/>
    </source>
</evidence>
<reference evidence="12 13" key="1">
    <citation type="submission" date="2024-02" db="EMBL/GenBank/DDBJ databases">
        <title>New especies of Spiribacter isolated from saline water.</title>
        <authorList>
            <person name="Leon M.J."/>
            <person name="De La Haba R."/>
            <person name="Sanchez-Porro C."/>
            <person name="Ventosa A."/>
        </authorList>
    </citation>
    <scope>NUCLEOTIDE SEQUENCE [LARGE SCALE GENOMIC DNA]</scope>
    <source>
        <strain evidence="13">ag22IC6-390</strain>
    </source>
</reference>
<dbReference type="GO" id="GO:0005524">
    <property type="term" value="F:ATP binding"/>
    <property type="evidence" value="ECO:0007669"/>
    <property type="project" value="UniProtKB-KW"/>
</dbReference>
<organism evidence="12 13">
    <name type="scientific">Spiribacter pallidus</name>
    <dbReference type="NCBI Taxonomy" id="1987936"/>
    <lineage>
        <taxon>Bacteria</taxon>
        <taxon>Pseudomonadati</taxon>
        <taxon>Pseudomonadota</taxon>
        <taxon>Gammaproteobacteria</taxon>
        <taxon>Chromatiales</taxon>
        <taxon>Ectothiorhodospiraceae</taxon>
        <taxon>Spiribacter</taxon>
    </lineage>
</organism>
<sequence>MNIPPVEFDLALQRDGFALKAAGVVPTGVTAVFGRSGCGKTTLLRCLAGFEAGCTGQIRHGDVVWQSARVRQPAHRRRVGMVFQDARLFAHLSVRQNLGYAYKRRRGRGPDWHEVVAALGVEGLLDRWPAALSGGEAQRVALARALLTGPALLLLDEPLAALDYGRRREILPLIAGIPERFSIPVVYVTHSRYEVLELADRVMLMERGNIQAAGSVSEVFSNPDHWSLLGNMAPTVIWDAQVVARDNDWGLTILATDAGRLRLGGLDVRPGQSLRLRLTARDVVLVPGQPAVSSLLNTLSVQVDEINDYPRGVVHVRLRAGSGAVLWAEITRQAAAGLRLASGRRLYALIRPQVLRINH</sequence>
<keyword evidence="13" id="KW-1185">Reference proteome</keyword>
<evidence type="ECO:0000256" key="1">
    <source>
        <dbReference type="ARBA" id="ARBA00022448"/>
    </source>
</evidence>
<dbReference type="InterPro" id="IPR005116">
    <property type="entry name" value="Transp-assoc_OB_typ1"/>
</dbReference>
<proteinExistence type="predicted"/>
<dbReference type="InterPro" id="IPR011868">
    <property type="entry name" value="ModC_ABC_ATP-bd"/>
</dbReference>
<dbReference type="InterPro" id="IPR003439">
    <property type="entry name" value="ABC_transporter-like_ATP-bd"/>
</dbReference>
<dbReference type="Pfam" id="PF03459">
    <property type="entry name" value="TOBE"/>
    <property type="match status" value="1"/>
</dbReference>
<keyword evidence="4" id="KW-0997">Cell inner membrane</keyword>
<dbReference type="Gene3D" id="2.40.50.100">
    <property type="match status" value="1"/>
</dbReference>
<evidence type="ECO:0000259" key="11">
    <source>
        <dbReference type="PROSITE" id="PS51866"/>
    </source>
</evidence>
<evidence type="ECO:0000256" key="3">
    <source>
        <dbReference type="ARBA" id="ARBA00022505"/>
    </source>
</evidence>